<dbReference type="Pfam" id="PF13561">
    <property type="entry name" value="adh_short_C2"/>
    <property type="match status" value="1"/>
</dbReference>
<dbReference type="OrthoDB" id="9803333at2"/>
<dbReference type="InterPro" id="IPR036291">
    <property type="entry name" value="NAD(P)-bd_dom_sf"/>
</dbReference>
<dbReference type="SUPFAM" id="SSF51735">
    <property type="entry name" value="NAD(P)-binding Rossmann-fold domains"/>
    <property type="match status" value="1"/>
</dbReference>
<dbReference type="EMBL" id="FOHJ01000002">
    <property type="protein sequence ID" value="SES93398.1"/>
    <property type="molecule type" value="Genomic_DNA"/>
</dbReference>
<dbReference type="PANTHER" id="PTHR42760:SF133">
    <property type="entry name" value="3-OXOACYL-[ACYL-CARRIER-PROTEIN] REDUCTASE"/>
    <property type="match status" value="1"/>
</dbReference>
<dbReference type="PRINTS" id="PR00080">
    <property type="entry name" value="SDRFAMILY"/>
</dbReference>
<dbReference type="GO" id="GO:0016616">
    <property type="term" value="F:oxidoreductase activity, acting on the CH-OH group of donors, NAD or NADP as acceptor"/>
    <property type="evidence" value="ECO:0007669"/>
    <property type="project" value="TreeGrafter"/>
</dbReference>
<evidence type="ECO:0000256" key="2">
    <source>
        <dbReference type="ARBA" id="ARBA00023002"/>
    </source>
</evidence>
<dbReference type="GO" id="GO:0008206">
    <property type="term" value="P:bile acid metabolic process"/>
    <property type="evidence" value="ECO:0007669"/>
    <property type="project" value="UniProtKB-ARBA"/>
</dbReference>
<dbReference type="FunFam" id="3.40.50.720:FF:000084">
    <property type="entry name" value="Short-chain dehydrogenase reductase"/>
    <property type="match status" value="1"/>
</dbReference>
<dbReference type="CDD" id="cd05233">
    <property type="entry name" value="SDR_c"/>
    <property type="match status" value="1"/>
</dbReference>
<accession>A0A1I0AGS9</accession>
<evidence type="ECO:0000256" key="1">
    <source>
        <dbReference type="ARBA" id="ARBA00006484"/>
    </source>
</evidence>
<dbReference type="RefSeq" id="WP_093131903.1">
    <property type="nucleotide sequence ID" value="NZ_FOHJ01000002.1"/>
</dbReference>
<dbReference type="Proteomes" id="UP000199095">
    <property type="component" value="Unassembled WGS sequence"/>
</dbReference>
<proteinExistence type="inferred from homology"/>
<reference evidence="4" key="1">
    <citation type="submission" date="2016-10" db="EMBL/GenBank/DDBJ databases">
        <authorList>
            <person name="Varghese N."/>
            <person name="Submissions S."/>
        </authorList>
    </citation>
    <scope>NUCLEOTIDE SEQUENCE [LARGE SCALE GENOMIC DNA]</scope>
    <source>
        <strain evidence="4">CGMCC 1.3566</strain>
    </source>
</reference>
<evidence type="ECO:0000313" key="4">
    <source>
        <dbReference type="Proteomes" id="UP000199095"/>
    </source>
</evidence>
<evidence type="ECO:0000313" key="3">
    <source>
        <dbReference type="EMBL" id="SES93398.1"/>
    </source>
</evidence>
<dbReference type="GO" id="GO:0048038">
    <property type="term" value="F:quinone binding"/>
    <property type="evidence" value="ECO:0007669"/>
    <property type="project" value="TreeGrafter"/>
</dbReference>
<dbReference type="PANTHER" id="PTHR42760">
    <property type="entry name" value="SHORT-CHAIN DEHYDROGENASES/REDUCTASES FAMILY MEMBER"/>
    <property type="match status" value="1"/>
</dbReference>
<organism evidence="3 4">
    <name type="scientific">Salinibacillus kushneri</name>
    <dbReference type="NCBI Taxonomy" id="237682"/>
    <lineage>
        <taxon>Bacteria</taxon>
        <taxon>Bacillati</taxon>
        <taxon>Bacillota</taxon>
        <taxon>Bacilli</taxon>
        <taxon>Bacillales</taxon>
        <taxon>Bacillaceae</taxon>
        <taxon>Salinibacillus</taxon>
    </lineage>
</organism>
<dbReference type="AlphaFoldDB" id="A0A1I0AGS9"/>
<keyword evidence="4" id="KW-1185">Reference proteome</keyword>
<dbReference type="PRINTS" id="PR00081">
    <property type="entry name" value="GDHRDH"/>
</dbReference>
<comment type="similarity">
    <text evidence="1">Belongs to the short-chain dehydrogenases/reductases (SDR) family.</text>
</comment>
<gene>
    <name evidence="3" type="ORF">SAMN05421676_102149</name>
</gene>
<keyword evidence="2" id="KW-0560">Oxidoreductase</keyword>
<name>A0A1I0AGS9_9BACI</name>
<dbReference type="GO" id="GO:0006633">
    <property type="term" value="P:fatty acid biosynthetic process"/>
    <property type="evidence" value="ECO:0007669"/>
    <property type="project" value="TreeGrafter"/>
</dbReference>
<protein>
    <submittedName>
        <fullName evidence="3">3-oxoacyl-[acyl-carrier protein] reductase</fullName>
    </submittedName>
</protein>
<dbReference type="InterPro" id="IPR002347">
    <property type="entry name" value="SDR_fam"/>
</dbReference>
<dbReference type="Gene3D" id="3.40.50.720">
    <property type="entry name" value="NAD(P)-binding Rossmann-like Domain"/>
    <property type="match status" value="1"/>
</dbReference>
<dbReference type="STRING" id="237682.SAMN05421676_102149"/>
<sequence>MELNLKEKNVLVTGGTRGIGKAIAHAFLQEGASVGITARNQEELTKAQNELGVQTYRKDLTIPEQREELMEAFIKNFSSIDVLVNNAGASYGQDVLQTPISSFEQAMETNYISAVHLSQLAGTMMKRQQDGVIINIASIFGKEAGGAPAYNASKAALISHTKSLSSELIKDHIRVVGIAPGATYHPNQIWQNRLKEDPKYLKKYAENKIPAGRLGTTDEIANVAVFLASEKASWIVGTTITVDGGQSRLNF</sequence>